<dbReference type="Proteomes" id="UP001215461">
    <property type="component" value="Unassembled WGS sequence"/>
</dbReference>
<evidence type="ECO:0008006" key="4">
    <source>
        <dbReference type="Google" id="ProtNLM"/>
    </source>
</evidence>
<evidence type="ECO:0000313" key="2">
    <source>
        <dbReference type="EMBL" id="MDF8371931.1"/>
    </source>
</evidence>
<dbReference type="AlphaFoldDB" id="A0A4Q7IUJ7"/>
<sequence>MVAITINQSYLDRVGRLIGEIYAAQMTEKEVYEHVGVSKTTWMNVKSGIAGQNTINRVLNDSEMYVAGVLNERRKQVN</sequence>
<comment type="caution">
    <text evidence="1">The sequence shown here is derived from an EMBL/GenBank/DDBJ whole genome shotgun (WGS) entry which is preliminary data.</text>
</comment>
<dbReference type="EMBL" id="JAANXN010000016">
    <property type="protein sequence ID" value="MDF8371931.1"/>
    <property type="molecule type" value="Genomic_DNA"/>
</dbReference>
<evidence type="ECO:0000313" key="1">
    <source>
        <dbReference type="EMBL" id="MDF8371288.1"/>
    </source>
</evidence>
<proteinExistence type="predicted"/>
<protein>
    <recommendedName>
        <fullName evidence="4">XRE family transcriptional regulator</fullName>
    </recommendedName>
</protein>
<dbReference type="RefSeq" id="WP_115470253.1">
    <property type="nucleotide sequence ID" value="NZ_CAXLJE010000003.1"/>
</dbReference>
<gene>
    <name evidence="1" type="ORF">G9403_06475</name>
    <name evidence="2" type="ORF">G9403_09895</name>
</gene>
<name>A0A4Q7IUJ7_WEIPA</name>
<reference evidence="1 3" key="1">
    <citation type="submission" date="2020-03" db="EMBL/GenBank/DDBJ databases">
        <title>Comparative genomics of Weissella paramesenteroides.</title>
        <authorList>
            <person name="Kant R."/>
            <person name="Takala T."/>
            <person name="Saris P."/>
        </authorList>
    </citation>
    <scope>NUCLEOTIDE SEQUENCE [LARGE SCALE GENOMIC DNA]</scope>
    <source>
        <strain evidence="1 3">SJ27-4</strain>
    </source>
</reference>
<evidence type="ECO:0000313" key="3">
    <source>
        <dbReference type="Proteomes" id="UP001215461"/>
    </source>
</evidence>
<dbReference type="EMBL" id="JAANXN010000007">
    <property type="protein sequence ID" value="MDF8371288.1"/>
    <property type="molecule type" value="Genomic_DNA"/>
</dbReference>
<dbReference type="GeneID" id="93950551"/>
<organism evidence="1 3">
    <name type="scientific">Weissella paramesenteroides</name>
    <name type="common">Leuconostoc paramesenteroides</name>
    <dbReference type="NCBI Taxonomy" id="1249"/>
    <lineage>
        <taxon>Bacteria</taxon>
        <taxon>Bacillati</taxon>
        <taxon>Bacillota</taxon>
        <taxon>Bacilli</taxon>
        <taxon>Lactobacillales</taxon>
        <taxon>Lactobacillaceae</taxon>
        <taxon>Weissella</taxon>
    </lineage>
</organism>
<accession>A0A4Q7IUJ7</accession>